<evidence type="ECO:0000256" key="6">
    <source>
        <dbReference type="ARBA" id="ARBA00023125"/>
    </source>
</evidence>
<dbReference type="PROSITE" id="PS51217">
    <property type="entry name" value="UVRD_HELICASE_CTER"/>
    <property type="match status" value="1"/>
</dbReference>
<feature type="domain" description="UvrD-like helicase C-terminal" evidence="14">
    <location>
        <begin position="288"/>
        <end position="570"/>
    </location>
</feature>
<dbReference type="GO" id="GO:0033202">
    <property type="term" value="C:DNA helicase complex"/>
    <property type="evidence" value="ECO:0007669"/>
    <property type="project" value="TreeGrafter"/>
</dbReference>
<comment type="catalytic activity">
    <reaction evidence="8">
        <text>Couples ATP hydrolysis with the unwinding of duplex DNA by translocating in the 3'-5' direction.</text>
        <dbReference type="EC" id="5.6.2.4"/>
    </reaction>
</comment>
<keyword evidence="4 10" id="KW-0347">Helicase</keyword>
<keyword evidence="3 10" id="KW-0378">Hydrolase</keyword>
<comment type="caution">
    <text evidence="15">The sequence shown here is derived from an EMBL/GenBank/DDBJ whole genome shotgun (WGS) entry which is preliminary data.</text>
</comment>
<dbReference type="PANTHER" id="PTHR11070">
    <property type="entry name" value="UVRD / RECB / PCRA DNA HELICASE FAMILY MEMBER"/>
    <property type="match status" value="1"/>
</dbReference>
<dbReference type="GO" id="GO:0016887">
    <property type="term" value="F:ATP hydrolysis activity"/>
    <property type="evidence" value="ECO:0007669"/>
    <property type="project" value="RHEA"/>
</dbReference>
<comment type="similarity">
    <text evidence="1 11">Belongs to the helicase family. UvrD subfamily.</text>
</comment>
<comment type="catalytic activity">
    <reaction evidence="9 11">
        <text>ATP + H2O = ADP + phosphate + H(+)</text>
        <dbReference type="Rhea" id="RHEA:13065"/>
        <dbReference type="ChEBI" id="CHEBI:15377"/>
        <dbReference type="ChEBI" id="CHEBI:15378"/>
        <dbReference type="ChEBI" id="CHEBI:30616"/>
        <dbReference type="ChEBI" id="CHEBI:43474"/>
        <dbReference type="ChEBI" id="CHEBI:456216"/>
        <dbReference type="EC" id="5.6.2.4"/>
    </reaction>
</comment>
<feature type="region of interest" description="Disordered" evidence="12">
    <location>
        <begin position="687"/>
        <end position="724"/>
    </location>
</feature>
<dbReference type="GO" id="GO:0005829">
    <property type="term" value="C:cytosol"/>
    <property type="evidence" value="ECO:0007669"/>
    <property type="project" value="TreeGrafter"/>
</dbReference>
<keyword evidence="6 11" id="KW-0238">DNA-binding</keyword>
<evidence type="ECO:0000256" key="5">
    <source>
        <dbReference type="ARBA" id="ARBA00022840"/>
    </source>
</evidence>
<evidence type="ECO:0000313" key="15">
    <source>
        <dbReference type="EMBL" id="MST86243.1"/>
    </source>
</evidence>
<accession>A0A6A8MAX0</accession>
<evidence type="ECO:0000256" key="10">
    <source>
        <dbReference type="PROSITE-ProRule" id="PRU00560"/>
    </source>
</evidence>
<dbReference type="InterPro" id="IPR000212">
    <property type="entry name" value="DNA_helicase_UvrD/REP"/>
</dbReference>
<dbReference type="InterPro" id="IPR013986">
    <property type="entry name" value="DExx_box_DNA_helicase_dom_sf"/>
</dbReference>
<evidence type="ECO:0000313" key="16">
    <source>
        <dbReference type="Proteomes" id="UP000438120"/>
    </source>
</evidence>
<dbReference type="NCBIfam" id="TIGR01073">
    <property type="entry name" value="pcrA"/>
    <property type="match status" value="1"/>
</dbReference>
<dbReference type="Gene3D" id="1.10.10.160">
    <property type="match status" value="1"/>
</dbReference>
<dbReference type="EMBL" id="VUMX01000001">
    <property type="protein sequence ID" value="MST86243.1"/>
    <property type="molecule type" value="Genomic_DNA"/>
</dbReference>
<evidence type="ECO:0000256" key="9">
    <source>
        <dbReference type="ARBA" id="ARBA00048988"/>
    </source>
</evidence>
<dbReference type="Pfam" id="PF00580">
    <property type="entry name" value="UvrD-helicase"/>
    <property type="match status" value="1"/>
</dbReference>
<dbReference type="PANTHER" id="PTHR11070:SF2">
    <property type="entry name" value="ATP-DEPENDENT DNA HELICASE SRS2"/>
    <property type="match status" value="1"/>
</dbReference>
<dbReference type="FunFam" id="1.10.486.10:FF:000003">
    <property type="entry name" value="ATP-dependent DNA helicase"/>
    <property type="match status" value="1"/>
</dbReference>
<sequence>MTEATILQGLNPQQVEAVKTTEGPLLVIAGAGSGKTSVLTRRIAYLVEEKRVAPWNILAITFTNKAAAEMRERELGLLGEDARSIWMSTFHALCVRVLRRDGDQIGYDRNFSIADPSEQLTLVKRILRQLDLDPKLYVPRNVLSQISNAKNSLLKPKQYAEIARGPFEKVVADVYKQYQASLERDQIMDFDDLIMQTLELFKSNPETLRYYQNKFRYILVDEYQDTNEAQYELCRLLAAGYHNICVVGDADQSIYGWRGANMENILNFEKDYKNAKTVKLEQNYRSTGHILKAANAVIDHNEHRKAKRLWTDKGDGEKVHYYQAQSDRDETHYVLSKIKEEVKDKGRKYGDFAILYRTNAQSRGMEEALVEANVPYQIVGGHKFYDRKEIMDVMAYLKLVANPSDSMSFNRIINVPKRGIGAATTAKLLAFADQINCGIGEAMRNVEVSEVSNAAAKKILAFSDHLQDCIEFAQDHTVTDLTAKILNDFGYLDDLKQQEAQGSLEAETRLDNLKEFTTVTQRFDSGYEPEDEDASRLSDFLAEVSLLSDQDDLEEGADHITLMTLHAAKGLEFPVVFLIGMEDGIFPLNRAINDEDPSQLEEERRLAYVGITRAREELFLTSAYTRMMYGSKQYNPQSRFIGEINDEDLETEAGSAPSKSAASSFLDLDIAAAAPFAKRAQRAGYASYKSQPKGTGQAAKRTAQKAAGAVGAEKKGWHPGDQVEHKTWGRGVVIKVNGTGEDMELDIAFASKGKKRLLAAFAPIKKVD</sequence>
<dbReference type="AlphaFoldDB" id="A0A6A8MAX0"/>
<protein>
    <recommendedName>
        <fullName evidence="11">ATP-dependent DNA helicase</fullName>
        <ecNumber evidence="11">5.6.2.4</ecNumber>
    </recommendedName>
</protein>
<dbReference type="OrthoDB" id="9810135at2"/>
<dbReference type="InterPro" id="IPR027417">
    <property type="entry name" value="P-loop_NTPase"/>
</dbReference>
<organism evidence="15 16">
    <name type="scientific">Lactobacillus porci</name>
    <dbReference type="NCBI Taxonomy" id="2012477"/>
    <lineage>
        <taxon>Bacteria</taxon>
        <taxon>Bacillati</taxon>
        <taxon>Bacillota</taxon>
        <taxon>Bacilli</taxon>
        <taxon>Lactobacillales</taxon>
        <taxon>Lactobacillaceae</taxon>
        <taxon>Lactobacillus</taxon>
    </lineage>
</organism>
<evidence type="ECO:0000259" key="13">
    <source>
        <dbReference type="PROSITE" id="PS51198"/>
    </source>
</evidence>
<proteinExistence type="inferred from homology"/>
<feature type="compositionally biased region" description="Low complexity" evidence="12">
    <location>
        <begin position="695"/>
        <end position="711"/>
    </location>
</feature>
<keyword evidence="7" id="KW-0413">Isomerase</keyword>
<dbReference type="GO" id="GO:0005524">
    <property type="term" value="F:ATP binding"/>
    <property type="evidence" value="ECO:0007669"/>
    <property type="project" value="UniProtKB-UniRule"/>
</dbReference>
<dbReference type="Gene3D" id="3.40.50.300">
    <property type="entry name" value="P-loop containing nucleotide triphosphate hydrolases"/>
    <property type="match status" value="2"/>
</dbReference>
<dbReference type="RefSeq" id="WP_154546896.1">
    <property type="nucleotide sequence ID" value="NZ_VUMX01000001.1"/>
</dbReference>
<dbReference type="CDD" id="cd18807">
    <property type="entry name" value="SF1_C_UvrD"/>
    <property type="match status" value="1"/>
</dbReference>
<dbReference type="GO" id="GO:0000725">
    <property type="term" value="P:recombinational repair"/>
    <property type="evidence" value="ECO:0007669"/>
    <property type="project" value="TreeGrafter"/>
</dbReference>
<name>A0A6A8MAX0_9LACO</name>
<dbReference type="InterPro" id="IPR014016">
    <property type="entry name" value="UvrD-like_ATP-bd"/>
</dbReference>
<dbReference type="Gene3D" id="1.10.486.10">
    <property type="entry name" value="PCRA, domain 4"/>
    <property type="match status" value="1"/>
</dbReference>
<dbReference type="Pfam" id="PF13361">
    <property type="entry name" value="UvrD_C"/>
    <property type="match status" value="1"/>
</dbReference>
<feature type="compositionally biased region" description="Basic and acidic residues" evidence="12">
    <location>
        <begin position="712"/>
        <end position="724"/>
    </location>
</feature>
<evidence type="ECO:0000256" key="11">
    <source>
        <dbReference type="RuleBase" id="RU364053"/>
    </source>
</evidence>
<dbReference type="Proteomes" id="UP000438120">
    <property type="component" value="Unassembled WGS sequence"/>
</dbReference>
<evidence type="ECO:0000256" key="3">
    <source>
        <dbReference type="ARBA" id="ARBA00022801"/>
    </source>
</evidence>
<dbReference type="GO" id="GO:0043138">
    <property type="term" value="F:3'-5' DNA helicase activity"/>
    <property type="evidence" value="ECO:0007669"/>
    <property type="project" value="UniProtKB-EC"/>
</dbReference>
<dbReference type="InterPro" id="IPR005751">
    <property type="entry name" value="ATP-dep_DNA_helicase_PcrA"/>
</dbReference>
<dbReference type="Pfam" id="PF21196">
    <property type="entry name" value="PcrA_UvrD_tudor"/>
    <property type="match status" value="1"/>
</dbReference>
<dbReference type="PROSITE" id="PS51198">
    <property type="entry name" value="UVRD_HELICASE_ATP_BIND"/>
    <property type="match status" value="1"/>
</dbReference>
<gene>
    <name evidence="15" type="primary">pcrA</name>
    <name evidence="15" type="ORF">FYJ62_00915</name>
</gene>
<dbReference type="InterPro" id="IPR014017">
    <property type="entry name" value="DNA_helicase_UvrD-like_C"/>
</dbReference>
<dbReference type="GO" id="GO:0009314">
    <property type="term" value="P:response to radiation"/>
    <property type="evidence" value="ECO:0007669"/>
    <property type="project" value="UniProtKB-ARBA"/>
</dbReference>
<dbReference type="GO" id="GO:0003677">
    <property type="term" value="F:DNA binding"/>
    <property type="evidence" value="ECO:0007669"/>
    <property type="project" value="UniProtKB-KW"/>
</dbReference>
<dbReference type="EC" id="5.6.2.4" evidence="11"/>
<dbReference type="SUPFAM" id="SSF52540">
    <property type="entry name" value="P-loop containing nucleoside triphosphate hydrolases"/>
    <property type="match status" value="1"/>
</dbReference>
<keyword evidence="5 10" id="KW-0067">ATP-binding</keyword>
<evidence type="ECO:0000256" key="8">
    <source>
        <dbReference type="ARBA" id="ARBA00034617"/>
    </source>
</evidence>
<reference evidence="15 16" key="1">
    <citation type="submission" date="2019-08" db="EMBL/GenBank/DDBJ databases">
        <title>In-depth cultivation of the pig gut microbiome towards novel bacterial diversity and tailored functional studies.</title>
        <authorList>
            <person name="Wylensek D."/>
            <person name="Hitch T.C.A."/>
            <person name="Clavel T."/>
        </authorList>
    </citation>
    <scope>NUCLEOTIDE SEQUENCE [LARGE SCALE GENOMIC DNA]</scope>
    <source>
        <strain evidence="15 16">Bifido-178-WT-2B</strain>
    </source>
</reference>
<evidence type="ECO:0000256" key="7">
    <source>
        <dbReference type="ARBA" id="ARBA00023235"/>
    </source>
</evidence>
<keyword evidence="16" id="KW-1185">Reference proteome</keyword>
<evidence type="ECO:0000256" key="1">
    <source>
        <dbReference type="ARBA" id="ARBA00009922"/>
    </source>
</evidence>
<evidence type="ECO:0000256" key="12">
    <source>
        <dbReference type="SAM" id="MobiDB-lite"/>
    </source>
</evidence>
<dbReference type="CDD" id="cd17932">
    <property type="entry name" value="DEXQc_UvrD"/>
    <property type="match status" value="1"/>
</dbReference>
<keyword evidence="2 10" id="KW-0547">Nucleotide-binding</keyword>
<evidence type="ECO:0000256" key="4">
    <source>
        <dbReference type="ARBA" id="ARBA00022806"/>
    </source>
</evidence>
<dbReference type="FunFam" id="1.10.10.160:FF:000001">
    <property type="entry name" value="ATP-dependent DNA helicase"/>
    <property type="match status" value="1"/>
</dbReference>
<feature type="domain" description="UvrD-like helicase ATP-binding" evidence="13">
    <location>
        <begin position="8"/>
        <end position="287"/>
    </location>
</feature>
<feature type="binding site" evidence="10">
    <location>
        <begin position="29"/>
        <end position="36"/>
    </location>
    <ligand>
        <name>ATP</name>
        <dbReference type="ChEBI" id="CHEBI:30616"/>
    </ligand>
</feature>
<dbReference type="GO" id="GO:0006260">
    <property type="term" value="P:DNA replication"/>
    <property type="evidence" value="ECO:0007669"/>
    <property type="project" value="InterPro"/>
</dbReference>
<evidence type="ECO:0000259" key="14">
    <source>
        <dbReference type="PROSITE" id="PS51217"/>
    </source>
</evidence>
<evidence type="ECO:0000256" key="2">
    <source>
        <dbReference type="ARBA" id="ARBA00022741"/>
    </source>
</evidence>